<reference evidence="2 3" key="1">
    <citation type="journal article" date="2016" name="Front. Microbiol.">
        <title>Genomic Insight into the Host-Endosymbiont Relationship of Endozoicomonas montiporae CL-33(T) with its Coral Host.</title>
        <authorList>
            <person name="Ding J.-Y."/>
            <person name="Shiu J.-H."/>
            <person name="Chen W.-M."/>
            <person name="Chiang Y.-R."/>
            <person name="Tang S.-L."/>
        </authorList>
    </citation>
    <scope>NUCLEOTIDE SEQUENCE [LARGE SCALE GENOMIC DNA]</scope>
    <source>
        <strain evidence="2 3">CL-33</strain>
    </source>
</reference>
<dbReference type="RefSeq" id="WP_051790487.1">
    <property type="nucleotide sequence ID" value="NZ_CP013251.1"/>
</dbReference>
<dbReference type="InterPro" id="IPR054195">
    <property type="entry name" value="DUF6900"/>
</dbReference>
<organism evidence="2 3">
    <name type="scientific">Endozoicomonas montiporae CL-33</name>
    <dbReference type="NCBI Taxonomy" id="570277"/>
    <lineage>
        <taxon>Bacteria</taxon>
        <taxon>Pseudomonadati</taxon>
        <taxon>Pseudomonadota</taxon>
        <taxon>Gammaproteobacteria</taxon>
        <taxon>Oceanospirillales</taxon>
        <taxon>Endozoicomonadaceae</taxon>
        <taxon>Endozoicomonas</taxon>
    </lineage>
</organism>
<gene>
    <name evidence="2" type="ORF">EZMO1_4338</name>
</gene>
<sequence length="99" mass="11486">MKEIISLIAKKNLQIETLERQSSDSLDFHDIAVWQIKKALMDAYQKGYTQGEIDTVNKRYGVDTARPCDNCNRIFVPRLANDHEQGWFCDLCLTHPEDQ</sequence>
<dbReference type="KEGG" id="emp:EZMO1_4338"/>
<feature type="domain" description="DUF6900" evidence="1">
    <location>
        <begin position="2"/>
        <end position="50"/>
    </location>
</feature>
<dbReference type="EMBL" id="CP013251">
    <property type="protein sequence ID" value="AMO58255.1"/>
    <property type="molecule type" value="Genomic_DNA"/>
</dbReference>
<protein>
    <recommendedName>
        <fullName evidence="1">DUF6900 domain-containing protein</fullName>
    </recommendedName>
</protein>
<dbReference type="PATRIC" id="fig|570277.3.peg.4653"/>
<dbReference type="OrthoDB" id="7067229at2"/>
<dbReference type="Pfam" id="PF21841">
    <property type="entry name" value="DUF6900"/>
    <property type="match status" value="1"/>
</dbReference>
<proteinExistence type="predicted"/>
<dbReference type="STRING" id="570277.EZMO1_4338"/>
<evidence type="ECO:0000313" key="2">
    <source>
        <dbReference type="EMBL" id="AMO58255.1"/>
    </source>
</evidence>
<dbReference type="Proteomes" id="UP000071065">
    <property type="component" value="Chromosome"/>
</dbReference>
<name>A0A142BHM9_9GAMM</name>
<evidence type="ECO:0000259" key="1">
    <source>
        <dbReference type="Pfam" id="PF21841"/>
    </source>
</evidence>
<evidence type="ECO:0000313" key="3">
    <source>
        <dbReference type="Proteomes" id="UP000071065"/>
    </source>
</evidence>
<dbReference type="AlphaFoldDB" id="A0A142BHM9"/>
<accession>A0A142BHM9</accession>